<dbReference type="GO" id="GO:0016020">
    <property type="term" value="C:membrane"/>
    <property type="evidence" value="ECO:0007669"/>
    <property type="project" value="UniProtKB-SubCell"/>
</dbReference>
<feature type="transmembrane region" description="Helical" evidence="8">
    <location>
        <begin position="488"/>
        <end position="507"/>
    </location>
</feature>
<dbReference type="STRING" id="340021.TM5383_02542"/>
<dbReference type="Proteomes" id="UP000051681">
    <property type="component" value="Unassembled WGS sequence"/>
</dbReference>
<feature type="transmembrane region" description="Helical" evidence="8">
    <location>
        <begin position="527"/>
        <end position="547"/>
    </location>
</feature>
<protein>
    <submittedName>
        <fullName evidence="10">Cellulose synthase catalytic subunit [UDP-forming]</fullName>
        <ecNumber evidence="10">2.4.1.12</ecNumber>
    </submittedName>
</protein>
<reference evidence="10 11" key="1">
    <citation type="submission" date="2015-09" db="EMBL/GenBank/DDBJ databases">
        <authorList>
            <consortium name="Swine Surveillance"/>
        </authorList>
    </citation>
    <scope>NUCLEOTIDE SEQUENCE [LARGE SCALE GENOMIC DNA]</scope>
    <source>
        <strain evidence="10 11">CECT 8383</strain>
    </source>
</reference>
<accession>A0A0P1GS22</accession>
<dbReference type="InterPro" id="IPR050321">
    <property type="entry name" value="Glycosyltr_2/OpgH_subfam"/>
</dbReference>
<evidence type="ECO:0000256" key="6">
    <source>
        <dbReference type="ARBA" id="ARBA00023136"/>
    </source>
</evidence>
<feature type="transmembrane region" description="Helical" evidence="8">
    <location>
        <begin position="419"/>
        <end position="439"/>
    </location>
</feature>
<dbReference type="EMBL" id="CYSF01000012">
    <property type="protein sequence ID" value="CUH85314.1"/>
    <property type="molecule type" value="Genomic_DNA"/>
</dbReference>
<feature type="region of interest" description="Disordered" evidence="7">
    <location>
        <begin position="595"/>
        <end position="615"/>
    </location>
</feature>
<dbReference type="AlphaFoldDB" id="A0A0P1GS22"/>
<dbReference type="PANTHER" id="PTHR43867">
    <property type="entry name" value="CELLULOSE SYNTHASE CATALYTIC SUBUNIT A [UDP-FORMING]"/>
    <property type="match status" value="1"/>
</dbReference>
<evidence type="ECO:0000256" key="2">
    <source>
        <dbReference type="ARBA" id="ARBA00022676"/>
    </source>
</evidence>
<evidence type="ECO:0000256" key="3">
    <source>
        <dbReference type="ARBA" id="ARBA00022679"/>
    </source>
</evidence>
<evidence type="ECO:0000256" key="5">
    <source>
        <dbReference type="ARBA" id="ARBA00022989"/>
    </source>
</evidence>
<keyword evidence="11" id="KW-1185">Reference proteome</keyword>
<organism evidence="10 11">
    <name type="scientific">Thalassovita mediterranea</name>
    <dbReference type="NCBI Taxonomy" id="340021"/>
    <lineage>
        <taxon>Bacteria</taxon>
        <taxon>Pseudomonadati</taxon>
        <taxon>Pseudomonadota</taxon>
        <taxon>Alphaproteobacteria</taxon>
        <taxon>Rhodobacterales</taxon>
        <taxon>Roseobacteraceae</taxon>
        <taxon>Thalassovita</taxon>
    </lineage>
</organism>
<keyword evidence="3 10" id="KW-0808">Transferase</keyword>
<sequence length="615" mass="69623">MQRPYYCSYRHRQPPSFPAISRGRQLFWQFAAGIAIGCNILYLHWRWTASLNPDAVVFSIIVVMAETLFAVGTALFFYDVWQEGDTTRSSPPRQRQEAALDDLTTSAQHTRHKPIAPIAVDVFITTYDEDAALVADTIKGAKNLIVPTGCSVQIYVLDDGSRPAIAALSRNQNVSYLSRSDNIGFKAGNLRNGLFHSDGDFVLICDADTILLPHFLQNTLGYFRDPQVAWVQTPHWFYDIPSGISPLKILRRLWPQAPWRLRALLFRLSGNRTVMQDPYLAEPTIFFDIIQRRRNLHHASFCCGAASIHRREAVFEVALTQKARAYIQIPSTPEAKAMAPPLQPYRFHVSEDLYTSIDMHCAKARWRSVYHPEVEAKMLSPRSLEAFCTQRLKYAGGSIDLMFRDLPPLRKNMPWQHRLHYAATFFSYLTALWAPILLLAPAYSLVTGIAPVTAYSFEFFLYFFPMLISHEIAMVATSKGHSLTNGRYLAIATLPLQLRAFALVLQGKRPRFPPTPKTESTGREFQFARPLIIWAGALSLAALYGVFRWLSGQNSFGLTFLLINLFWISWNIAMLVRLPLGAWLHAVCRTPQHPAATPQPLSHPDKSVPHHAVSQ</sequence>
<feature type="transmembrane region" description="Helical" evidence="8">
    <location>
        <begin position="57"/>
        <end position="78"/>
    </location>
</feature>
<evidence type="ECO:0000256" key="1">
    <source>
        <dbReference type="ARBA" id="ARBA00004141"/>
    </source>
</evidence>
<evidence type="ECO:0000259" key="9">
    <source>
        <dbReference type="Pfam" id="PF00535"/>
    </source>
</evidence>
<keyword evidence="5 8" id="KW-1133">Transmembrane helix</keyword>
<gene>
    <name evidence="10" type="primary">bcsA_3</name>
    <name evidence="10" type="ORF">TM5383_02542</name>
</gene>
<keyword evidence="6 8" id="KW-0472">Membrane</keyword>
<dbReference type="InterPro" id="IPR001173">
    <property type="entry name" value="Glyco_trans_2-like"/>
</dbReference>
<keyword evidence="4 8" id="KW-0812">Transmembrane</keyword>
<name>A0A0P1GS22_9RHOB</name>
<dbReference type="Gene3D" id="3.90.550.10">
    <property type="entry name" value="Spore Coat Polysaccharide Biosynthesis Protein SpsA, Chain A"/>
    <property type="match status" value="1"/>
</dbReference>
<keyword evidence="2 10" id="KW-0328">Glycosyltransferase</keyword>
<evidence type="ECO:0000313" key="10">
    <source>
        <dbReference type="EMBL" id="CUH85314.1"/>
    </source>
</evidence>
<dbReference type="OrthoDB" id="9806824at2"/>
<dbReference type="GO" id="GO:0016760">
    <property type="term" value="F:cellulose synthase (UDP-forming) activity"/>
    <property type="evidence" value="ECO:0007669"/>
    <property type="project" value="UniProtKB-EC"/>
</dbReference>
<dbReference type="CDD" id="cd06421">
    <property type="entry name" value="CESA_CelA_like"/>
    <property type="match status" value="1"/>
</dbReference>
<feature type="transmembrane region" description="Helical" evidence="8">
    <location>
        <begin position="26"/>
        <end position="45"/>
    </location>
</feature>
<feature type="domain" description="Glycosyltransferase 2-like" evidence="9">
    <location>
        <begin position="122"/>
        <end position="313"/>
    </location>
</feature>
<dbReference type="SUPFAM" id="SSF53448">
    <property type="entry name" value="Nucleotide-diphospho-sugar transferases"/>
    <property type="match status" value="1"/>
</dbReference>
<comment type="subcellular location">
    <subcellularLocation>
        <location evidence="1">Membrane</location>
        <topology evidence="1">Multi-pass membrane protein</topology>
    </subcellularLocation>
</comment>
<evidence type="ECO:0000256" key="4">
    <source>
        <dbReference type="ARBA" id="ARBA00022692"/>
    </source>
</evidence>
<dbReference type="RefSeq" id="WP_058319372.1">
    <property type="nucleotide sequence ID" value="NZ_CYSF01000012.1"/>
</dbReference>
<dbReference type="PANTHER" id="PTHR43867:SF2">
    <property type="entry name" value="CELLULOSE SYNTHASE CATALYTIC SUBUNIT A [UDP-FORMING]"/>
    <property type="match status" value="1"/>
</dbReference>
<dbReference type="Pfam" id="PF00535">
    <property type="entry name" value="Glycos_transf_2"/>
    <property type="match status" value="1"/>
</dbReference>
<dbReference type="EC" id="2.4.1.12" evidence="10"/>
<feature type="transmembrane region" description="Helical" evidence="8">
    <location>
        <begin position="556"/>
        <end position="576"/>
    </location>
</feature>
<evidence type="ECO:0000313" key="11">
    <source>
        <dbReference type="Proteomes" id="UP000051681"/>
    </source>
</evidence>
<dbReference type="InterPro" id="IPR029044">
    <property type="entry name" value="Nucleotide-diphossugar_trans"/>
</dbReference>
<proteinExistence type="predicted"/>
<evidence type="ECO:0000256" key="7">
    <source>
        <dbReference type="SAM" id="MobiDB-lite"/>
    </source>
</evidence>
<evidence type="ECO:0000256" key="8">
    <source>
        <dbReference type="SAM" id="Phobius"/>
    </source>
</evidence>